<dbReference type="PIRSF" id="PIRSF001488">
    <property type="entry name" value="Tdi_protein"/>
    <property type="match status" value="1"/>
</dbReference>
<dbReference type="EMBL" id="SDKK01000032">
    <property type="protein sequence ID" value="TYC52451.1"/>
    <property type="molecule type" value="Genomic_DNA"/>
</dbReference>
<comment type="subcellular location">
    <subcellularLocation>
        <location evidence="1 7">Periplasm</location>
    </subcellularLocation>
</comment>
<dbReference type="OrthoDB" id="9784896at2"/>
<gene>
    <name evidence="10" type="ORF">ETQ85_22800</name>
</gene>
<comment type="similarity">
    <text evidence="2">Belongs to the thioredoxin family. DsbA subfamily.</text>
</comment>
<comment type="caution">
    <text evidence="10">The sequence shown here is derived from an EMBL/GenBank/DDBJ whole genome shotgun (WGS) entry which is preliminary data.</text>
</comment>
<feature type="disulfide bond" description="Redox-active" evidence="8">
    <location>
        <begin position="55"/>
        <end position="58"/>
    </location>
</feature>
<evidence type="ECO:0000259" key="9">
    <source>
        <dbReference type="PROSITE" id="PS51352"/>
    </source>
</evidence>
<protein>
    <recommendedName>
        <fullName evidence="7">Thiol:disulfide interchange protein</fullName>
    </recommendedName>
</protein>
<evidence type="ECO:0000256" key="6">
    <source>
        <dbReference type="ARBA" id="ARBA00023284"/>
    </source>
</evidence>
<evidence type="ECO:0000313" key="11">
    <source>
        <dbReference type="Proteomes" id="UP000389128"/>
    </source>
</evidence>
<dbReference type="PROSITE" id="PS51352">
    <property type="entry name" value="THIOREDOXIN_2"/>
    <property type="match status" value="1"/>
</dbReference>
<dbReference type="InterPro" id="IPR036249">
    <property type="entry name" value="Thioredoxin-like_sf"/>
</dbReference>
<organism evidence="10 11">
    <name type="scientific">Zoogloea oleivorans</name>
    <dbReference type="NCBI Taxonomy" id="1552750"/>
    <lineage>
        <taxon>Bacteria</taxon>
        <taxon>Pseudomonadati</taxon>
        <taxon>Pseudomonadota</taxon>
        <taxon>Betaproteobacteria</taxon>
        <taxon>Rhodocyclales</taxon>
        <taxon>Zoogloeaceae</taxon>
        <taxon>Zoogloea</taxon>
    </lineage>
</organism>
<evidence type="ECO:0000256" key="7">
    <source>
        <dbReference type="PIRNR" id="PIRNR001488"/>
    </source>
</evidence>
<dbReference type="CDD" id="cd03019">
    <property type="entry name" value="DsbA_DsbA"/>
    <property type="match status" value="1"/>
</dbReference>
<dbReference type="InterPro" id="IPR001853">
    <property type="entry name" value="DSBA-like_thioredoxin_dom"/>
</dbReference>
<dbReference type="InterPro" id="IPR013766">
    <property type="entry name" value="Thioredoxin_domain"/>
</dbReference>
<evidence type="ECO:0000256" key="3">
    <source>
        <dbReference type="ARBA" id="ARBA00022729"/>
    </source>
</evidence>
<accession>A0A6C2CEM4</accession>
<keyword evidence="3" id="KW-0732">Signal</keyword>
<dbReference type="PROSITE" id="PS00194">
    <property type="entry name" value="THIOREDOXIN_1"/>
    <property type="match status" value="1"/>
</dbReference>
<feature type="domain" description="Thioredoxin" evidence="9">
    <location>
        <begin position="4"/>
        <end position="165"/>
    </location>
</feature>
<dbReference type="PANTHER" id="PTHR35891">
    <property type="entry name" value="THIOL:DISULFIDE INTERCHANGE PROTEIN DSBA"/>
    <property type="match status" value="1"/>
</dbReference>
<proteinExistence type="inferred from homology"/>
<dbReference type="SUPFAM" id="SSF52833">
    <property type="entry name" value="Thioredoxin-like"/>
    <property type="match status" value="1"/>
</dbReference>
<sequence>MQRRDVLKQLSALAALGVVGTPVWAQGGGFELVSPPQPTDVKGKVEVLEFFHYGCPHCKAFDPLLELWVKKLPADVVFRRVPATWGNPQLIGLAKLHLVLDAIGELPRLHAQVFDAVQNDKLPLQGEAAALEWAVKKGVDAKKFTDAYRSFNVSVQLKRIEEVGRSYKIQGVPTLAVDGKYFTSGTIAGTHEAALKAADQLIVRARGEQGRK</sequence>
<dbReference type="InterPro" id="IPR050824">
    <property type="entry name" value="Thiol_disulfide_DsbA"/>
</dbReference>
<keyword evidence="11" id="KW-1185">Reference proteome</keyword>
<dbReference type="InterPro" id="IPR017937">
    <property type="entry name" value="Thioredoxin_CS"/>
</dbReference>
<evidence type="ECO:0000256" key="8">
    <source>
        <dbReference type="PIRSR" id="PIRSR001488-1"/>
    </source>
</evidence>
<dbReference type="AlphaFoldDB" id="A0A6C2CEM4"/>
<keyword evidence="6" id="KW-0676">Redox-active center</keyword>
<keyword evidence="4 7" id="KW-0574">Periplasm</keyword>
<dbReference type="NCBIfam" id="TIGR01409">
    <property type="entry name" value="TAT_signal_seq"/>
    <property type="match status" value="1"/>
</dbReference>
<name>A0A6C2CEM4_9RHOO</name>
<dbReference type="Pfam" id="PF01323">
    <property type="entry name" value="DSBA"/>
    <property type="match status" value="1"/>
</dbReference>
<dbReference type="InterPro" id="IPR019546">
    <property type="entry name" value="TAT_signal_bac_arc"/>
</dbReference>
<evidence type="ECO:0000256" key="5">
    <source>
        <dbReference type="ARBA" id="ARBA00023157"/>
    </source>
</evidence>
<dbReference type="PANTHER" id="PTHR35891:SF3">
    <property type="entry name" value="THIOL:DISULFIDE INTERCHANGE PROTEIN DSBL"/>
    <property type="match status" value="1"/>
</dbReference>
<dbReference type="GO" id="GO:0015036">
    <property type="term" value="F:disulfide oxidoreductase activity"/>
    <property type="evidence" value="ECO:0007669"/>
    <property type="project" value="UniProtKB-ARBA"/>
</dbReference>
<evidence type="ECO:0000256" key="4">
    <source>
        <dbReference type="ARBA" id="ARBA00022764"/>
    </source>
</evidence>
<keyword evidence="5 7" id="KW-1015">Disulfide bond</keyword>
<dbReference type="RefSeq" id="WP_148581356.1">
    <property type="nucleotide sequence ID" value="NZ_JAVEUW010000123.1"/>
</dbReference>
<reference evidence="10 11" key="1">
    <citation type="submission" date="2019-01" db="EMBL/GenBank/DDBJ databases">
        <title>Zoogloea oleivorans genome sequencing and assembly.</title>
        <authorList>
            <person name="Tancsics A."/>
            <person name="Farkas M."/>
            <person name="Kriszt B."/>
            <person name="Maroti G."/>
            <person name="Horvath B."/>
        </authorList>
    </citation>
    <scope>NUCLEOTIDE SEQUENCE [LARGE SCALE GENOMIC DNA]</scope>
    <source>
        <strain evidence="10 11">Buc</strain>
    </source>
</reference>
<evidence type="ECO:0000256" key="2">
    <source>
        <dbReference type="ARBA" id="ARBA00005791"/>
    </source>
</evidence>
<evidence type="ECO:0000256" key="1">
    <source>
        <dbReference type="ARBA" id="ARBA00004418"/>
    </source>
</evidence>
<dbReference type="InterPro" id="IPR023205">
    <property type="entry name" value="DsbA/DsbL"/>
</dbReference>
<dbReference type="GO" id="GO:0042597">
    <property type="term" value="C:periplasmic space"/>
    <property type="evidence" value="ECO:0007669"/>
    <property type="project" value="UniProtKB-SubCell"/>
</dbReference>
<dbReference type="Proteomes" id="UP000389128">
    <property type="component" value="Unassembled WGS sequence"/>
</dbReference>
<evidence type="ECO:0000313" key="10">
    <source>
        <dbReference type="EMBL" id="TYC52451.1"/>
    </source>
</evidence>
<dbReference type="Gene3D" id="3.40.30.10">
    <property type="entry name" value="Glutaredoxin"/>
    <property type="match status" value="1"/>
</dbReference>